<evidence type="ECO:0008006" key="5">
    <source>
        <dbReference type="Google" id="ProtNLM"/>
    </source>
</evidence>
<reference evidence="3 4" key="1">
    <citation type="journal article" date="2019" name="Int. J. Syst. Evol. Microbiol.">
        <title>The Global Catalogue of Microorganisms (GCM) 10K type strain sequencing project: providing services to taxonomists for standard genome sequencing and annotation.</title>
        <authorList>
            <consortium name="The Broad Institute Genomics Platform"/>
            <consortium name="The Broad Institute Genome Sequencing Center for Infectious Disease"/>
            <person name="Wu L."/>
            <person name="Ma J."/>
        </authorList>
    </citation>
    <scope>NUCLEOTIDE SEQUENCE [LARGE SCALE GENOMIC DNA]</scope>
    <source>
        <strain evidence="3 4">JCM 15921</strain>
    </source>
</reference>
<dbReference type="InterPro" id="IPR001173">
    <property type="entry name" value="Glyco_trans_2-like"/>
</dbReference>
<dbReference type="PANTHER" id="PTHR43179">
    <property type="entry name" value="RHAMNOSYLTRANSFERASE WBBL"/>
    <property type="match status" value="1"/>
</dbReference>
<sequence length="1041" mass="116508">MTTTSFDQLSDLELLLATGIFNRYWYSAQSDRFFPSDRAAAADYLDYGMSNEMSPHPLMDPRSFPGHLRQAWKQGKFSDVMKWYRRPLRSQPSIGPLLMPNLLNSESGVITDSDVAADAGGTLGWLLKHAPNDFVVDTPIGHWVWSDVRDSWKGIVDTIKTHTFKSRPRGRDNWDRSAEHTWRRSLIDVDVPVAEEEMPIVSVIMPAWNRADVIAQAIRSVQRQSIREWELIVVDDGSTDSTRDVVRLMAAADPRIKLVAADHRGVCAARNVGLGLAQGQWVSFLDTDNLWPTEYLELSVKGAVSSGARAVYAGLELHNGDRVSYRAYQGDVEDLMILNHIDLNVLTVERDLASQAGGFDESLKRWVDHDFAIRVAKISKPILLPFIGCRYWDDRDGGNRITTTESDAWQWVVLGKNLIDWEAMRSRDSVPGRVTISMPVYQDWAMTARAVRSVLDNSGDVDVEVVIVDNGSAYYYSAPLGQLFHGDPRVRYVRLPRNLNFSTGSNYGAFLGTGEYTCFLNNDTVVREGWLEPLISRLKDPRIISVQPLLQYPDDSIQTAGTVFMAENTLPGHFLANHPPEDAQHTSREKFSAITGACMLWRTSDFSGLGGFDPFFVNGMEDIDLCLRASRELGGHFVVEPTSRVTHHESKTPGRGRNINTNRREFMKRWNGLLPAPETDKYDRAGFRLVHVAGDDNLVPAPRPVVIRSPDSLRQRWGIRYSSTGGQDGDRWGDTHYVGSLADSLRRLDRDVVGYRHGHNADRSQAFDDVNLVVRGLDKVNPIPGAVNVLWVISHPEDVTVDELRAFDLVYASSISWAAEMSLLSGREVKTLLQATDVARFQLPQALSENRWRPTTFVGANTPNRERKVVADALRSGIDLRIIGHGWDNVLEPRMLEAVNIRNEDLGSFYRSSMRVLADHWPDMAEKGFIQNRIFDAVACGTPVVSDAVAGLNEVFGSMVQVYESVDELRWLCSPEGLSVFGTAEERVLQAQEVMDKHSFDARAKTLVRDVEDWQMSRPSLGLGAPVVASHPVPSTIVVGP</sequence>
<evidence type="ECO:0000313" key="3">
    <source>
        <dbReference type="EMBL" id="GAA2141742.1"/>
    </source>
</evidence>
<proteinExistence type="predicted"/>
<dbReference type="EMBL" id="BAAAQB010000038">
    <property type="protein sequence ID" value="GAA2141742.1"/>
    <property type="molecule type" value="Genomic_DNA"/>
</dbReference>
<dbReference type="SUPFAM" id="SSF53448">
    <property type="entry name" value="Nucleotide-diphospho-sugar transferases"/>
    <property type="match status" value="2"/>
</dbReference>
<dbReference type="Gene3D" id="3.90.550.10">
    <property type="entry name" value="Spore Coat Polysaccharide Biosynthesis Protein SpsA, Chain A"/>
    <property type="match status" value="2"/>
</dbReference>
<feature type="domain" description="Glycosyltransferase 2-like" evidence="1">
    <location>
        <begin position="202"/>
        <end position="330"/>
    </location>
</feature>
<dbReference type="RefSeq" id="WP_344367325.1">
    <property type="nucleotide sequence ID" value="NZ_BAAAQB010000038.1"/>
</dbReference>
<evidence type="ECO:0000259" key="1">
    <source>
        <dbReference type="Pfam" id="PF00535"/>
    </source>
</evidence>
<dbReference type="Pfam" id="PF13524">
    <property type="entry name" value="Glyco_trans_1_2"/>
    <property type="match status" value="1"/>
</dbReference>
<dbReference type="Proteomes" id="UP001500102">
    <property type="component" value="Unassembled WGS sequence"/>
</dbReference>
<name>A0ABN2ZG63_9MICC</name>
<gene>
    <name evidence="3" type="ORF">GCM10009825_30590</name>
</gene>
<feature type="domain" description="Spore protein YkvP/CgeB glycosyl transferase-like" evidence="2">
    <location>
        <begin position="870"/>
        <end position="1007"/>
    </location>
</feature>
<dbReference type="PANTHER" id="PTHR43179:SF7">
    <property type="entry name" value="RHAMNOSYLTRANSFERASE WBBL"/>
    <property type="match status" value="1"/>
</dbReference>
<dbReference type="InterPro" id="IPR029044">
    <property type="entry name" value="Nucleotide-diphossugar_trans"/>
</dbReference>
<keyword evidence="4" id="KW-1185">Reference proteome</keyword>
<comment type="caution">
    <text evidence="3">The sequence shown here is derived from an EMBL/GenBank/DDBJ whole genome shotgun (WGS) entry which is preliminary data.</text>
</comment>
<feature type="domain" description="Glycosyltransferase 2-like" evidence="1">
    <location>
        <begin position="436"/>
        <end position="598"/>
    </location>
</feature>
<evidence type="ECO:0000313" key="4">
    <source>
        <dbReference type="Proteomes" id="UP001500102"/>
    </source>
</evidence>
<dbReference type="Pfam" id="PF00535">
    <property type="entry name" value="Glycos_transf_2"/>
    <property type="match status" value="2"/>
</dbReference>
<dbReference type="CDD" id="cd00761">
    <property type="entry name" value="Glyco_tranf_GTA_type"/>
    <property type="match status" value="1"/>
</dbReference>
<dbReference type="InterPro" id="IPR055259">
    <property type="entry name" value="YkvP/CgeB_Glyco_trans-like"/>
</dbReference>
<evidence type="ECO:0000259" key="2">
    <source>
        <dbReference type="Pfam" id="PF13524"/>
    </source>
</evidence>
<organism evidence="3 4">
    <name type="scientific">Arthrobacter humicola</name>
    <dbReference type="NCBI Taxonomy" id="409291"/>
    <lineage>
        <taxon>Bacteria</taxon>
        <taxon>Bacillati</taxon>
        <taxon>Actinomycetota</taxon>
        <taxon>Actinomycetes</taxon>
        <taxon>Micrococcales</taxon>
        <taxon>Micrococcaceae</taxon>
        <taxon>Arthrobacter</taxon>
    </lineage>
</organism>
<protein>
    <recommendedName>
        <fullName evidence="5">Glycosyltransferase</fullName>
    </recommendedName>
</protein>
<accession>A0ABN2ZG63</accession>